<organism evidence="1 2">
    <name type="scientific">Paraburkholderia hiiakae</name>
    <dbReference type="NCBI Taxonomy" id="1081782"/>
    <lineage>
        <taxon>Bacteria</taxon>
        <taxon>Pseudomonadati</taxon>
        <taxon>Pseudomonadota</taxon>
        <taxon>Betaproteobacteria</taxon>
        <taxon>Burkholderiales</taxon>
        <taxon>Burkholderiaceae</taxon>
        <taxon>Paraburkholderia</taxon>
    </lineage>
</organism>
<name>A0ABN7HXC3_9BURK</name>
<proteinExistence type="predicted"/>
<dbReference type="EMBL" id="CAJHCQ010000010">
    <property type="protein sequence ID" value="CAD6542961.1"/>
    <property type="molecule type" value="Genomic_DNA"/>
</dbReference>
<evidence type="ECO:0000313" key="1">
    <source>
        <dbReference type="EMBL" id="CAD6542961.1"/>
    </source>
</evidence>
<reference evidence="1 2" key="1">
    <citation type="submission" date="2020-10" db="EMBL/GenBank/DDBJ databases">
        <authorList>
            <person name="Peeters C."/>
        </authorList>
    </citation>
    <scope>NUCLEOTIDE SEQUENCE [LARGE SCALE GENOMIC DNA]</scope>
    <source>
        <strain evidence="1 2">LMG 27952</strain>
    </source>
</reference>
<gene>
    <name evidence="1" type="ORF">LMG27952_03963</name>
</gene>
<sequence length="723" mass="76742">MSLATQDLLTLLPAILRIRDLARAQLTPGILNADDQATLIELQTLVANGDPLTPTEQNTLAQLQQRAQAGPLMSLVGVIAEQIAALQENVEQLYDDQFVETCADWVVPYIGDLIGYQVLHGVTPAIASPRAEVAHTIAYRRRKGTAVALEQIARDVTGWNATAVEYFQRLIVTQYMNHLRAQCLATPDLRQWQPLERLGGAFDTIMRTPEMRRIESGRGRYNIPNIGMFVWSIDAYALRASPAVSVDARRYRFHPLGIDQPLYTRPAPRDDFAGLSTPLDVPEPISRRVLDAARNSYYPLSVCLYESSAAGVTAVDGDNVCICNLQDVAGNWAHLPTSNGVYAVDPVLGRIASRPDLPAGTQLLVDFLYGFSAELGGGEYDRTADVTDAEPPPALVRVPADYASVQTAIDNLGANGGVVVIGNSGRYEETLTINVPAGKRIVVRADNGFRPTLVLTGASSLGGGAGAQIGLHGLLITGATLAVNAGAGNALAQLDIAHCTLVPGLSLAPDCTPQHPGDPSLVVGIAGVAVTLSCSIAGPQRIDVNSTLSAADSIIDATAPTAVAYAGEDGTGPGAPLQLQQCTVIGKVHAQTLPLVSNSILLADLATGDTWAAAIVADRLQEGCIRFSYLPSSVRVPRRYQCLPESASTPAAGMPRFTTLRYGFPAYAQLATTSGADLLTGADNECQPGAFNFVYGAQRETNLQVRLAEYLRISLEAGVIYAS</sequence>
<evidence type="ECO:0000313" key="2">
    <source>
        <dbReference type="Proteomes" id="UP000656319"/>
    </source>
</evidence>
<keyword evidence="2" id="KW-1185">Reference proteome</keyword>
<protein>
    <submittedName>
        <fullName evidence="1">Uncharacterized protein</fullName>
    </submittedName>
</protein>
<comment type="caution">
    <text evidence="1">The sequence shown here is derived from an EMBL/GenBank/DDBJ whole genome shotgun (WGS) entry which is preliminary data.</text>
</comment>
<dbReference type="RefSeq" id="WP_201697598.1">
    <property type="nucleotide sequence ID" value="NZ_CAJHCQ010000010.1"/>
</dbReference>
<accession>A0ABN7HXC3</accession>
<dbReference type="InterPro" id="IPR011050">
    <property type="entry name" value="Pectin_lyase_fold/virulence"/>
</dbReference>
<dbReference type="Proteomes" id="UP000656319">
    <property type="component" value="Unassembled WGS sequence"/>
</dbReference>
<dbReference type="SUPFAM" id="SSF51126">
    <property type="entry name" value="Pectin lyase-like"/>
    <property type="match status" value="1"/>
</dbReference>